<feature type="transmembrane region" description="Helical" evidence="2">
    <location>
        <begin position="42"/>
        <end position="64"/>
    </location>
</feature>
<dbReference type="AlphaFoldDB" id="A0A6H5H2N7"/>
<evidence type="ECO:0000256" key="2">
    <source>
        <dbReference type="SAM" id="Phobius"/>
    </source>
</evidence>
<reference evidence="4 5" key="1">
    <citation type="submission" date="2020-02" db="EMBL/GenBank/DDBJ databases">
        <authorList>
            <person name="Ferguson B K."/>
        </authorList>
    </citation>
    <scope>NUCLEOTIDE SEQUENCE [LARGE SCALE GENOMIC DNA]</scope>
</reference>
<evidence type="ECO:0000313" key="5">
    <source>
        <dbReference type="Proteomes" id="UP000479000"/>
    </source>
</evidence>
<feature type="region of interest" description="Disordered" evidence="1">
    <location>
        <begin position="1"/>
        <end position="38"/>
    </location>
</feature>
<dbReference type="Proteomes" id="UP000479000">
    <property type="component" value="Unassembled WGS sequence"/>
</dbReference>
<protein>
    <submittedName>
        <fullName evidence="4">Uncharacterized protein</fullName>
    </submittedName>
</protein>
<organism evidence="4 5">
    <name type="scientific">Nesidiocoris tenuis</name>
    <dbReference type="NCBI Taxonomy" id="355587"/>
    <lineage>
        <taxon>Eukaryota</taxon>
        <taxon>Metazoa</taxon>
        <taxon>Ecdysozoa</taxon>
        <taxon>Arthropoda</taxon>
        <taxon>Hexapoda</taxon>
        <taxon>Insecta</taxon>
        <taxon>Pterygota</taxon>
        <taxon>Neoptera</taxon>
        <taxon>Paraneoptera</taxon>
        <taxon>Hemiptera</taxon>
        <taxon>Heteroptera</taxon>
        <taxon>Panheteroptera</taxon>
        <taxon>Cimicomorpha</taxon>
        <taxon>Miridae</taxon>
        <taxon>Dicyphina</taxon>
        <taxon>Nesidiocoris</taxon>
    </lineage>
</organism>
<keyword evidence="2" id="KW-0472">Membrane</keyword>
<gene>
    <name evidence="4" type="ORF">NTEN_LOCUS14785</name>
    <name evidence="3" type="ORF">NTEN_LOCUS6550</name>
</gene>
<evidence type="ECO:0000313" key="4">
    <source>
        <dbReference type="EMBL" id="CAB0009666.1"/>
    </source>
</evidence>
<keyword evidence="2" id="KW-1133">Transmembrane helix</keyword>
<evidence type="ECO:0000256" key="1">
    <source>
        <dbReference type="SAM" id="MobiDB-lite"/>
    </source>
</evidence>
<feature type="compositionally biased region" description="Basic and acidic residues" evidence="1">
    <location>
        <begin position="14"/>
        <end position="23"/>
    </location>
</feature>
<dbReference type="EMBL" id="CADCXU010021971">
    <property type="protein sequence ID" value="CAB0009666.1"/>
    <property type="molecule type" value="Genomic_DNA"/>
</dbReference>
<proteinExistence type="predicted"/>
<keyword evidence="2" id="KW-0812">Transmembrane</keyword>
<evidence type="ECO:0000313" key="3">
    <source>
        <dbReference type="EMBL" id="CAB0000763.1"/>
    </source>
</evidence>
<dbReference type="OrthoDB" id="418302at2759"/>
<accession>A0A6H5H2N7</accession>
<keyword evidence="5" id="KW-1185">Reference proteome</keyword>
<feature type="non-terminal residue" evidence="4">
    <location>
        <position position="66"/>
    </location>
</feature>
<sequence length="66" mass="7218">MKSPLGQLTWICDGEGRQGDSKRTGNGGQQKKSKNGGKHQHVHLLLLQLLRWFILVLGVLQSVVAG</sequence>
<name>A0A6H5H2N7_9HEMI</name>
<dbReference type="EMBL" id="CADCXU010009874">
    <property type="protein sequence ID" value="CAB0000763.1"/>
    <property type="molecule type" value="Genomic_DNA"/>
</dbReference>